<dbReference type="PANTHER" id="PTHR45138">
    <property type="entry name" value="REGULATORY COMPONENTS OF SENSORY TRANSDUCTION SYSTEM"/>
    <property type="match status" value="1"/>
</dbReference>
<evidence type="ECO:0000313" key="4">
    <source>
        <dbReference type="EMBL" id="MDD0813260.1"/>
    </source>
</evidence>
<dbReference type="CDD" id="cd00130">
    <property type="entry name" value="PAS"/>
    <property type="match status" value="1"/>
</dbReference>
<dbReference type="RefSeq" id="WP_273924788.1">
    <property type="nucleotide sequence ID" value="NZ_JAQSIO010000001.1"/>
</dbReference>
<dbReference type="EMBL" id="JAQSIO010000001">
    <property type="protein sequence ID" value="MDD0813260.1"/>
    <property type="molecule type" value="Genomic_DNA"/>
</dbReference>
<evidence type="ECO:0000256" key="1">
    <source>
        <dbReference type="ARBA" id="ARBA00012528"/>
    </source>
</evidence>
<comment type="catalytic activity">
    <reaction evidence="2">
        <text>2 GTP = 3',3'-c-di-GMP + 2 diphosphate</text>
        <dbReference type="Rhea" id="RHEA:24898"/>
        <dbReference type="ChEBI" id="CHEBI:33019"/>
        <dbReference type="ChEBI" id="CHEBI:37565"/>
        <dbReference type="ChEBI" id="CHEBI:58805"/>
        <dbReference type="EC" id="2.7.7.65"/>
    </reaction>
</comment>
<reference evidence="4 5" key="1">
    <citation type="submission" date="2023-02" db="EMBL/GenBank/DDBJ databases">
        <title>Bacterial whole genome sequence for Curvibacter sp. HBC28.</title>
        <authorList>
            <person name="Le V."/>
            <person name="Ko S.-R."/>
            <person name="Ahn C.-Y."/>
            <person name="Oh H.-M."/>
        </authorList>
    </citation>
    <scope>NUCLEOTIDE SEQUENCE [LARGE SCALE GENOMIC DNA]</scope>
    <source>
        <strain evidence="4 5">HBC28</strain>
    </source>
</reference>
<dbReference type="CDD" id="cd01949">
    <property type="entry name" value="GGDEF"/>
    <property type="match status" value="1"/>
</dbReference>
<evidence type="ECO:0000256" key="2">
    <source>
        <dbReference type="ARBA" id="ARBA00034247"/>
    </source>
</evidence>
<accession>A0ABT5M9J4</accession>
<proteinExistence type="predicted"/>
<feature type="domain" description="GGDEF" evidence="3">
    <location>
        <begin position="295"/>
        <end position="426"/>
    </location>
</feature>
<dbReference type="Gene3D" id="3.30.450.20">
    <property type="entry name" value="PAS domain"/>
    <property type="match status" value="2"/>
</dbReference>
<gene>
    <name evidence="4" type="ORF">PSQ39_01315</name>
</gene>
<dbReference type="SMART" id="SM00091">
    <property type="entry name" value="PAS"/>
    <property type="match status" value="2"/>
</dbReference>
<dbReference type="InterPro" id="IPR029787">
    <property type="entry name" value="Nucleotide_cyclase"/>
</dbReference>
<dbReference type="Pfam" id="PF12860">
    <property type="entry name" value="PAS_7"/>
    <property type="match status" value="2"/>
</dbReference>
<dbReference type="SUPFAM" id="SSF55785">
    <property type="entry name" value="PYP-like sensor domain (PAS domain)"/>
    <property type="match status" value="2"/>
</dbReference>
<dbReference type="SUPFAM" id="SSF55073">
    <property type="entry name" value="Nucleotide cyclase"/>
    <property type="match status" value="1"/>
</dbReference>
<dbReference type="InterPro" id="IPR050469">
    <property type="entry name" value="Diguanylate_Cyclase"/>
</dbReference>
<evidence type="ECO:0000313" key="5">
    <source>
        <dbReference type="Proteomes" id="UP001528672"/>
    </source>
</evidence>
<comment type="caution">
    <text evidence="4">The sequence shown here is derived from an EMBL/GenBank/DDBJ whole genome shotgun (WGS) entry which is preliminary data.</text>
</comment>
<dbReference type="PANTHER" id="PTHR45138:SF9">
    <property type="entry name" value="DIGUANYLATE CYCLASE DGCM-RELATED"/>
    <property type="match status" value="1"/>
</dbReference>
<dbReference type="Gene3D" id="3.30.70.270">
    <property type="match status" value="1"/>
</dbReference>
<dbReference type="NCBIfam" id="TIGR00254">
    <property type="entry name" value="GGDEF"/>
    <property type="match status" value="1"/>
</dbReference>
<evidence type="ECO:0000259" key="3">
    <source>
        <dbReference type="PROSITE" id="PS50887"/>
    </source>
</evidence>
<dbReference type="EC" id="2.7.7.65" evidence="1"/>
<dbReference type="SMART" id="SM00267">
    <property type="entry name" value="GGDEF"/>
    <property type="match status" value="1"/>
</dbReference>
<dbReference type="InterPro" id="IPR043128">
    <property type="entry name" value="Rev_trsase/Diguanyl_cyclase"/>
</dbReference>
<dbReference type="Proteomes" id="UP001528672">
    <property type="component" value="Unassembled WGS sequence"/>
</dbReference>
<organism evidence="4 5">
    <name type="scientific">Curvibacter microcysteis</name>
    <dbReference type="NCBI Taxonomy" id="3026419"/>
    <lineage>
        <taxon>Bacteria</taxon>
        <taxon>Pseudomonadati</taxon>
        <taxon>Pseudomonadota</taxon>
        <taxon>Betaproteobacteria</taxon>
        <taxon>Burkholderiales</taxon>
        <taxon>Comamonadaceae</taxon>
        <taxon>Curvibacter</taxon>
    </lineage>
</organism>
<sequence>MRTGQPEILQAIIDHLPSAVSMFDADLNMVACNRRLRTLLDFPDHLFEPSLPSLYDLALFNAQRGEYGPGDPAAQAEALCTRARSMEPHVFERQRPGGITLEVRGAPLPGGGFVTIYTDISERKRAEHEAKRYAAYLNTVIEALPQGVTVIDENLVIQLWNQSFERLLDLPLGLMQPGVTFEDVTRSNALRGEYGDIHVEQRVQEAAALARQFLPHRLIRQRPNGSTLEIEGRVLQIDGEQRGFVTTYTDITEISNAREKLEQMALHDPLTGLPNRTQFENRFQLEIDRQRRGSGPLALVMVDIDHFKRINDEHGHLTGDACLKAFASLLHWRVRRTDLVARFGGEEFLILLPDTDASQATQLAESLREAIATMSVPGAPTLTASFGVTTLQPGASQSLAQLIERADMAVYRAKAEGRNCVCQAADPNGGDKAPHG</sequence>
<dbReference type="InterPro" id="IPR000014">
    <property type="entry name" value="PAS"/>
</dbReference>
<dbReference type="InterPro" id="IPR035965">
    <property type="entry name" value="PAS-like_dom_sf"/>
</dbReference>
<protein>
    <recommendedName>
        <fullName evidence="1">diguanylate cyclase</fullName>
        <ecNumber evidence="1">2.7.7.65</ecNumber>
    </recommendedName>
</protein>
<keyword evidence="5" id="KW-1185">Reference proteome</keyword>
<dbReference type="InterPro" id="IPR000160">
    <property type="entry name" value="GGDEF_dom"/>
</dbReference>
<name>A0ABT5M9J4_9BURK</name>
<dbReference type="PROSITE" id="PS50887">
    <property type="entry name" value="GGDEF"/>
    <property type="match status" value="1"/>
</dbReference>
<dbReference type="Pfam" id="PF00990">
    <property type="entry name" value="GGDEF"/>
    <property type="match status" value="1"/>
</dbReference>